<keyword evidence="1" id="KW-0472">Membrane</keyword>
<comment type="caution">
    <text evidence="2">The sequence shown here is derived from an EMBL/GenBank/DDBJ whole genome shotgun (WGS) entry which is preliminary data.</text>
</comment>
<accession>A0A562UPU6</accession>
<feature type="transmembrane region" description="Helical" evidence="1">
    <location>
        <begin position="60"/>
        <end position="83"/>
    </location>
</feature>
<proteinExistence type="predicted"/>
<organism evidence="2 3">
    <name type="scientific">Stackebrandtia albiflava</name>
    <dbReference type="NCBI Taxonomy" id="406432"/>
    <lineage>
        <taxon>Bacteria</taxon>
        <taxon>Bacillati</taxon>
        <taxon>Actinomycetota</taxon>
        <taxon>Actinomycetes</taxon>
        <taxon>Glycomycetales</taxon>
        <taxon>Glycomycetaceae</taxon>
        <taxon>Stackebrandtia</taxon>
    </lineage>
</organism>
<sequence length="252" mass="27143">MGDQHGDWAYEENTKAISRLGYVPPEVRGNGPADFDADRVSAEDRVRFRARRRAKKTSPLVKTLVIVGVVLVVGLVGTGVWWLSSGEETADDSGLAYEALEQPCAPLDTSVMSDLSGDVQPLAEESDTIGSKTEQVCAVRIGTEPGTGADVEVSTVVFTRDAGARNEFEHVAGKAEEADPDTFATLDGIGEAAFVVSRPWSEDTGTADYSLHLYDGNAYLYARIVVYSEMSETEIADRAAAVARGYLDNWRG</sequence>
<evidence type="ECO:0000313" key="2">
    <source>
        <dbReference type="EMBL" id="TWJ07639.1"/>
    </source>
</evidence>
<gene>
    <name evidence="2" type="ORF">LX16_5125</name>
</gene>
<evidence type="ECO:0000313" key="3">
    <source>
        <dbReference type="Proteomes" id="UP000321617"/>
    </source>
</evidence>
<name>A0A562UPU6_9ACTN</name>
<dbReference type="Proteomes" id="UP000321617">
    <property type="component" value="Unassembled WGS sequence"/>
</dbReference>
<dbReference type="OrthoDB" id="5186826at2"/>
<evidence type="ECO:0000256" key="1">
    <source>
        <dbReference type="SAM" id="Phobius"/>
    </source>
</evidence>
<dbReference type="AlphaFoldDB" id="A0A562UPU6"/>
<keyword evidence="1" id="KW-0812">Transmembrane</keyword>
<dbReference type="EMBL" id="VLLL01000011">
    <property type="protein sequence ID" value="TWJ07639.1"/>
    <property type="molecule type" value="Genomic_DNA"/>
</dbReference>
<keyword evidence="1" id="KW-1133">Transmembrane helix</keyword>
<dbReference type="RefSeq" id="WP_147144456.1">
    <property type="nucleotide sequence ID" value="NZ_BAABIJ010000007.1"/>
</dbReference>
<keyword evidence="3" id="KW-1185">Reference proteome</keyword>
<protein>
    <submittedName>
        <fullName evidence="2">Uncharacterized protein</fullName>
    </submittedName>
</protein>
<reference evidence="2 3" key="1">
    <citation type="journal article" date="2013" name="Stand. Genomic Sci.">
        <title>Genomic Encyclopedia of Type Strains, Phase I: The one thousand microbial genomes (KMG-I) project.</title>
        <authorList>
            <person name="Kyrpides N.C."/>
            <person name="Woyke T."/>
            <person name="Eisen J.A."/>
            <person name="Garrity G."/>
            <person name="Lilburn T.G."/>
            <person name="Beck B.J."/>
            <person name="Whitman W.B."/>
            <person name="Hugenholtz P."/>
            <person name="Klenk H.P."/>
        </authorList>
    </citation>
    <scope>NUCLEOTIDE SEQUENCE [LARGE SCALE GENOMIC DNA]</scope>
    <source>
        <strain evidence="2 3">DSM 45044</strain>
    </source>
</reference>